<evidence type="ECO:0000256" key="1">
    <source>
        <dbReference type="SAM" id="SignalP"/>
    </source>
</evidence>
<feature type="signal peptide" evidence="1">
    <location>
        <begin position="1"/>
        <end position="24"/>
    </location>
</feature>
<proteinExistence type="predicted"/>
<gene>
    <name evidence="2" type="ORF">QUW08_12320</name>
</gene>
<accession>A0ABT7UT52</accession>
<dbReference type="EMBL" id="JAUDCL010000026">
    <property type="protein sequence ID" value="MDM8202069.1"/>
    <property type="molecule type" value="Genomic_DNA"/>
</dbReference>
<reference evidence="2 3" key="1">
    <citation type="submission" date="2023-06" db="EMBL/GenBank/DDBJ databases">
        <title>Identification and characterization of horizontal gene transfer across gut microbiota members of farm animals based on homology search.</title>
        <authorList>
            <person name="Schwarzerova J."/>
            <person name="Nykrynova M."/>
            <person name="Jureckova K."/>
            <person name="Cejkova D."/>
            <person name="Rychlik I."/>
        </authorList>
    </citation>
    <scope>NUCLEOTIDE SEQUENCE [LARGE SCALE GENOMIC DNA]</scope>
    <source>
        <strain evidence="2 3">ET340</strain>
    </source>
</reference>
<name>A0ABT7UT52_9FIRM</name>
<keyword evidence="3" id="KW-1185">Reference proteome</keyword>
<sequence>MKKAKHLLAAALALLLLAACGQPAESTAPVALAEPEQAEETRLEGWLFPWDGQRYYTGQNEVCDTADMTTRPLSLTMGTWEHLTGYPVTDGRFLYYSTSDTQYMPDLSEQVWRCNPDGSGAEMIWKSETGGEGLLENARLGGQVTDVTRMVAFAQQDAVWFFYRGDNILSSPEVYRCGVEETSARRVEYPDPLPCGIFTGEMNGHPVFCGLREEDQEYFFWLLDLATGETRELFTLPDTTGYLSLVQDGMLYFQDQESASLYEVDLSSGKQRLVWQQEEKPATIAWVQFARDGHALLENTSLPTLACSLDLADGSITEATLRGRDANSGEEYVLRALAPLGDCYVVECRHHTGIRAGMSLAGEPQQERYFWGDYALIEKDDYWNNVPEYRYFTWVDEG</sequence>
<evidence type="ECO:0000313" key="3">
    <source>
        <dbReference type="Proteomes" id="UP001529380"/>
    </source>
</evidence>
<dbReference type="RefSeq" id="WP_289600462.1">
    <property type="nucleotide sequence ID" value="NZ_JAUDCL010000026.1"/>
</dbReference>
<feature type="chain" id="PRO_5046234020" description="DUF5050 domain-containing protein" evidence="1">
    <location>
        <begin position="25"/>
        <end position="398"/>
    </location>
</feature>
<comment type="caution">
    <text evidence="2">The sequence shown here is derived from an EMBL/GenBank/DDBJ whole genome shotgun (WGS) entry which is preliminary data.</text>
</comment>
<dbReference type="SUPFAM" id="SSF82171">
    <property type="entry name" value="DPP6 N-terminal domain-like"/>
    <property type="match status" value="1"/>
</dbReference>
<evidence type="ECO:0000313" key="2">
    <source>
        <dbReference type="EMBL" id="MDM8202069.1"/>
    </source>
</evidence>
<evidence type="ECO:0008006" key="4">
    <source>
        <dbReference type="Google" id="ProtNLM"/>
    </source>
</evidence>
<keyword evidence="1" id="KW-0732">Signal</keyword>
<dbReference type="PROSITE" id="PS51257">
    <property type="entry name" value="PROKAR_LIPOPROTEIN"/>
    <property type="match status" value="1"/>
</dbReference>
<protein>
    <recommendedName>
        <fullName evidence="4">DUF5050 domain-containing protein</fullName>
    </recommendedName>
</protein>
<dbReference type="Proteomes" id="UP001529380">
    <property type="component" value="Unassembled WGS sequence"/>
</dbReference>
<organism evidence="2 3">
    <name type="scientific">Allofournierella massiliensis</name>
    <dbReference type="NCBI Taxonomy" id="1650663"/>
    <lineage>
        <taxon>Bacteria</taxon>
        <taxon>Bacillati</taxon>
        <taxon>Bacillota</taxon>
        <taxon>Clostridia</taxon>
        <taxon>Eubacteriales</taxon>
        <taxon>Oscillospiraceae</taxon>
        <taxon>Allofournierella</taxon>
    </lineage>
</organism>